<feature type="transmembrane region" description="Helical" evidence="1">
    <location>
        <begin position="12"/>
        <end position="32"/>
    </location>
</feature>
<proteinExistence type="predicted"/>
<dbReference type="RefSeq" id="WP_379678182.1">
    <property type="nucleotide sequence ID" value="NZ_JBHLWP010000006.1"/>
</dbReference>
<feature type="transmembrane region" description="Helical" evidence="1">
    <location>
        <begin position="124"/>
        <end position="143"/>
    </location>
</feature>
<feature type="transmembrane region" description="Helical" evidence="1">
    <location>
        <begin position="64"/>
        <end position="84"/>
    </location>
</feature>
<organism evidence="3 4">
    <name type="scientific">Massilia consociata</name>
    <dbReference type="NCBI Taxonomy" id="760117"/>
    <lineage>
        <taxon>Bacteria</taxon>
        <taxon>Pseudomonadati</taxon>
        <taxon>Pseudomonadota</taxon>
        <taxon>Betaproteobacteria</taxon>
        <taxon>Burkholderiales</taxon>
        <taxon>Oxalobacteraceae</taxon>
        <taxon>Telluria group</taxon>
        <taxon>Massilia</taxon>
    </lineage>
</organism>
<dbReference type="InterPro" id="IPR013099">
    <property type="entry name" value="K_chnl_dom"/>
</dbReference>
<dbReference type="EMBL" id="JBHLWP010000006">
    <property type="protein sequence ID" value="MFC0251369.1"/>
    <property type="molecule type" value="Genomic_DNA"/>
</dbReference>
<protein>
    <submittedName>
        <fullName evidence="3">Ion channel</fullName>
    </submittedName>
</protein>
<feature type="domain" description="Potassium channel" evidence="2">
    <location>
        <begin position="159"/>
        <end position="218"/>
    </location>
</feature>
<feature type="transmembrane region" description="Helical" evidence="1">
    <location>
        <begin position="38"/>
        <end position="57"/>
    </location>
</feature>
<keyword evidence="1" id="KW-0472">Membrane</keyword>
<reference evidence="3 4" key="1">
    <citation type="submission" date="2024-09" db="EMBL/GenBank/DDBJ databases">
        <authorList>
            <person name="Sun Q."/>
            <person name="Mori K."/>
        </authorList>
    </citation>
    <scope>NUCLEOTIDE SEQUENCE [LARGE SCALE GENOMIC DNA]</scope>
    <source>
        <strain evidence="3 4">CCM 7792</strain>
    </source>
</reference>
<dbReference type="Pfam" id="PF07885">
    <property type="entry name" value="Ion_trans_2"/>
    <property type="match status" value="1"/>
</dbReference>
<evidence type="ECO:0000313" key="4">
    <source>
        <dbReference type="Proteomes" id="UP001589773"/>
    </source>
</evidence>
<keyword evidence="1" id="KW-0812">Transmembrane</keyword>
<accession>A0ABV6FDD8</accession>
<comment type="caution">
    <text evidence="3">The sequence shown here is derived from an EMBL/GenBank/DDBJ whole genome shotgun (WGS) entry which is preliminary data.</text>
</comment>
<evidence type="ECO:0000259" key="2">
    <source>
        <dbReference type="Pfam" id="PF07885"/>
    </source>
</evidence>
<dbReference type="Proteomes" id="UP001589773">
    <property type="component" value="Unassembled WGS sequence"/>
</dbReference>
<keyword evidence="4" id="KW-1185">Reference proteome</keyword>
<feature type="transmembrane region" description="Helical" evidence="1">
    <location>
        <begin position="197"/>
        <end position="216"/>
    </location>
</feature>
<evidence type="ECO:0000256" key="1">
    <source>
        <dbReference type="SAM" id="Phobius"/>
    </source>
</evidence>
<gene>
    <name evidence="3" type="ORF">ACFFJK_05650</name>
</gene>
<sequence length="237" mass="26021">MRPLRLLIHTRRHPSAILLLVQLLGMLLYPFIEKAPAGHGVLNVFGVVVLALTIRMVRRTPGETWISVALAVPIIVLLALQSLFDLRSTLLPWSSALEAVFYFYAAGSLIAYMMGDRQATTDELFAAGATFTLLAWGFTHLYLMVQELQPGTFAAAVNGDAPRTWSELNYLSFALLSSTGIGDVIPLTVHARALCSIEMLVGVMYLAAVVARLIGFTTQGKVHTRRPDAPREQWGQD</sequence>
<keyword evidence="1" id="KW-1133">Transmembrane helix</keyword>
<dbReference type="SUPFAM" id="SSF81324">
    <property type="entry name" value="Voltage-gated potassium channels"/>
    <property type="match status" value="1"/>
</dbReference>
<feature type="transmembrane region" description="Helical" evidence="1">
    <location>
        <begin position="90"/>
        <end position="112"/>
    </location>
</feature>
<name>A0ABV6FDD8_9BURK</name>
<dbReference type="Gene3D" id="1.10.287.70">
    <property type="match status" value="1"/>
</dbReference>
<evidence type="ECO:0000313" key="3">
    <source>
        <dbReference type="EMBL" id="MFC0251369.1"/>
    </source>
</evidence>